<dbReference type="PANTHER" id="PTHR11733">
    <property type="entry name" value="ZINC METALLOPROTEASE FAMILY M13 NEPRILYSIN-RELATED"/>
    <property type="match status" value="1"/>
</dbReference>
<accession>A0A7R9QUY3</accession>
<organism evidence="3">
    <name type="scientific">Oppiella nova</name>
    <dbReference type="NCBI Taxonomy" id="334625"/>
    <lineage>
        <taxon>Eukaryota</taxon>
        <taxon>Metazoa</taxon>
        <taxon>Ecdysozoa</taxon>
        <taxon>Arthropoda</taxon>
        <taxon>Chelicerata</taxon>
        <taxon>Arachnida</taxon>
        <taxon>Acari</taxon>
        <taxon>Acariformes</taxon>
        <taxon>Sarcoptiformes</taxon>
        <taxon>Oribatida</taxon>
        <taxon>Brachypylina</taxon>
        <taxon>Oppioidea</taxon>
        <taxon>Oppiidae</taxon>
        <taxon>Oppiella</taxon>
    </lineage>
</organism>
<dbReference type="SUPFAM" id="SSF55486">
    <property type="entry name" value="Metalloproteases ('zincins'), catalytic domain"/>
    <property type="match status" value="1"/>
</dbReference>
<dbReference type="AlphaFoldDB" id="A0A7R9QUY3"/>
<gene>
    <name evidence="3" type="ORF">ONB1V03_LOCUS15408</name>
</gene>
<name>A0A7R9QUY3_9ACAR</name>
<dbReference type="InterPro" id="IPR024079">
    <property type="entry name" value="MetalloPept_cat_dom_sf"/>
</dbReference>
<dbReference type="OrthoDB" id="6475849at2759"/>
<evidence type="ECO:0000259" key="2">
    <source>
        <dbReference type="Pfam" id="PF01431"/>
    </source>
</evidence>
<feature type="domain" description="Peptidase M13 C-terminal" evidence="2">
    <location>
        <begin position="8"/>
        <end position="57"/>
    </location>
</feature>
<sequence length="60" mass="6785">MQSSIGTPEALKLQIMNDPHSPAQFRVIGTLSNSYEFAQQFKCKPNSRMNPDADKKCVVW</sequence>
<dbReference type="Proteomes" id="UP000728032">
    <property type="component" value="Unassembled WGS sequence"/>
</dbReference>
<evidence type="ECO:0000256" key="1">
    <source>
        <dbReference type="ARBA" id="ARBA00007357"/>
    </source>
</evidence>
<dbReference type="Pfam" id="PF01431">
    <property type="entry name" value="Peptidase_M13"/>
    <property type="match status" value="1"/>
</dbReference>
<protein>
    <recommendedName>
        <fullName evidence="2">Peptidase M13 C-terminal domain-containing protein</fullName>
    </recommendedName>
</protein>
<evidence type="ECO:0000313" key="3">
    <source>
        <dbReference type="EMBL" id="CAD7658788.1"/>
    </source>
</evidence>
<dbReference type="Gene3D" id="3.40.390.10">
    <property type="entry name" value="Collagenase (Catalytic Domain)"/>
    <property type="match status" value="1"/>
</dbReference>
<proteinExistence type="inferred from homology"/>
<comment type="similarity">
    <text evidence="1">Belongs to the peptidase M13 family.</text>
</comment>
<dbReference type="PROSITE" id="PS51885">
    <property type="entry name" value="NEPRILYSIN"/>
    <property type="match status" value="1"/>
</dbReference>
<dbReference type="GO" id="GO:0016485">
    <property type="term" value="P:protein processing"/>
    <property type="evidence" value="ECO:0007669"/>
    <property type="project" value="TreeGrafter"/>
</dbReference>
<dbReference type="EMBL" id="OC930657">
    <property type="protein sequence ID" value="CAD7658788.1"/>
    <property type="molecule type" value="Genomic_DNA"/>
</dbReference>
<dbReference type="GO" id="GO:0004222">
    <property type="term" value="F:metalloendopeptidase activity"/>
    <property type="evidence" value="ECO:0007669"/>
    <property type="project" value="InterPro"/>
</dbReference>
<dbReference type="InterPro" id="IPR018497">
    <property type="entry name" value="Peptidase_M13_C"/>
</dbReference>
<dbReference type="EMBL" id="CAJPVJ010015832">
    <property type="protein sequence ID" value="CAG2175974.1"/>
    <property type="molecule type" value="Genomic_DNA"/>
</dbReference>
<reference evidence="3" key="1">
    <citation type="submission" date="2020-11" db="EMBL/GenBank/DDBJ databases">
        <authorList>
            <person name="Tran Van P."/>
        </authorList>
    </citation>
    <scope>NUCLEOTIDE SEQUENCE</scope>
</reference>
<dbReference type="InterPro" id="IPR000718">
    <property type="entry name" value="Peptidase_M13"/>
</dbReference>
<dbReference type="GO" id="GO:0005886">
    <property type="term" value="C:plasma membrane"/>
    <property type="evidence" value="ECO:0007669"/>
    <property type="project" value="TreeGrafter"/>
</dbReference>
<evidence type="ECO:0000313" key="4">
    <source>
        <dbReference type="Proteomes" id="UP000728032"/>
    </source>
</evidence>
<dbReference type="PANTHER" id="PTHR11733:SF167">
    <property type="entry name" value="FI17812P1-RELATED"/>
    <property type="match status" value="1"/>
</dbReference>
<keyword evidence="4" id="KW-1185">Reference proteome</keyword>